<organism evidence="1 2">
    <name type="scientific">Parelaphostrongylus tenuis</name>
    <name type="common">Meningeal worm</name>
    <dbReference type="NCBI Taxonomy" id="148309"/>
    <lineage>
        <taxon>Eukaryota</taxon>
        <taxon>Metazoa</taxon>
        <taxon>Ecdysozoa</taxon>
        <taxon>Nematoda</taxon>
        <taxon>Chromadorea</taxon>
        <taxon>Rhabditida</taxon>
        <taxon>Rhabditina</taxon>
        <taxon>Rhabditomorpha</taxon>
        <taxon>Strongyloidea</taxon>
        <taxon>Metastrongylidae</taxon>
        <taxon>Parelaphostrongylus</taxon>
    </lineage>
</organism>
<sequence length="121" mass="13030">MHSELSASVSEDLWDDGCEETISVPGEPGKLPHCIIFGNTVTSLCTAVLRVPPGECNLSNNENIAIVPSKHMSISGSLKTTNVIMANWSREMWQNVVNRAIRMLASGPFGSHFFSALAIAS</sequence>
<protein>
    <submittedName>
        <fullName evidence="1">Uncharacterized protein</fullName>
    </submittedName>
</protein>
<proteinExistence type="predicted"/>
<dbReference type="Proteomes" id="UP001196413">
    <property type="component" value="Unassembled WGS sequence"/>
</dbReference>
<accession>A0AAD5R3N2</accession>
<keyword evidence="2" id="KW-1185">Reference proteome</keyword>
<reference evidence="1" key="1">
    <citation type="submission" date="2021-06" db="EMBL/GenBank/DDBJ databases">
        <title>Parelaphostrongylus tenuis whole genome reference sequence.</title>
        <authorList>
            <person name="Garwood T.J."/>
            <person name="Larsen P.A."/>
            <person name="Fountain-Jones N.M."/>
            <person name="Garbe J.R."/>
            <person name="Macchietto M.G."/>
            <person name="Kania S.A."/>
            <person name="Gerhold R.W."/>
            <person name="Richards J.E."/>
            <person name="Wolf T.M."/>
        </authorList>
    </citation>
    <scope>NUCLEOTIDE SEQUENCE</scope>
    <source>
        <strain evidence="1">MNPRO001-30</strain>
        <tissue evidence="1">Meninges</tissue>
    </source>
</reference>
<evidence type="ECO:0000313" key="2">
    <source>
        <dbReference type="Proteomes" id="UP001196413"/>
    </source>
</evidence>
<name>A0AAD5R3N2_PARTN</name>
<evidence type="ECO:0000313" key="1">
    <source>
        <dbReference type="EMBL" id="KAJ1369013.1"/>
    </source>
</evidence>
<dbReference type="AlphaFoldDB" id="A0AAD5R3N2"/>
<dbReference type="EMBL" id="JAHQIW010006384">
    <property type="protein sequence ID" value="KAJ1369013.1"/>
    <property type="molecule type" value="Genomic_DNA"/>
</dbReference>
<gene>
    <name evidence="1" type="ORF">KIN20_030384</name>
</gene>
<comment type="caution">
    <text evidence="1">The sequence shown here is derived from an EMBL/GenBank/DDBJ whole genome shotgun (WGS) entry which is preliminary data.</text>
</comment>